<dbReference type="PANTHER" id="PTHR31302:SF31">
    <property type="entry name" value="PHOSPHODIESTERASE YAEI"/>
    <property type="match status" value="1"/>
</dbReference>
<dbReference type="GO" id="GO:0009245">
    <property type="term" value="P:lipid A biosynthetic process"/>
    <property type="evidence" value="ECO:0007669"/>
    <property type="project" value="TreeGrafter"/>
</dbReference>
<dbReference type="HOGENOM" id="CLU_083277_0_0_11"/>
<evidence type="ECO:0000256" key="2">
    <source>
        <dbReference type="ARBA" id="ARBA00022801"/>
    </source>
</evidence>
<evidence type="ECO:0000313" key="4">
    <source>
        <dbReference type="EMBL" id="EHY87181.1"/>
    </source>
</evidence>
<organism evidence="4 5">
    <name type="scientific">Saccharomonospora azurea NA-128</name>
    <dbReference type="NCBI Taxonomy" id="882081"/>
    <lineage>
        <taxon>Bacteria</taxon>
        <taxon>Bacillati</taxon>
        <taxon>Actinomycetota</taxon>
        <taxon>Actinomycetes</taxon>
        <taxon>Pseudonocardiales</taxon>
        <taxon>Pseudonocardiaceae</taxon>
        <taxon>Saccharomonospora</taxon>
    </lineage>
</organism>
<evidence type="ECO:0000313" key="5">
    <source>
        <dbReference type="Proteomes" id="UP000004705"/>
    </source>
</evidence>
<dbReference type="InterPro" id="IPR051158">
    <property type="entry name" value="Metallophosphoesterase_sf"/>
</dbReference>
<dbReference type="SUPFAM" id="SSF56300">
    <property type="entry name" value="Metallo-dependent phosphatases"/>
    <property type="match status" value="1"/>
</dbReference>
<dbReference type="Pfam" id="PF00149">
    <property type="entry name" value="Metallophos"/>
    <property type="match status" value="1"/>
</dbReference>
<feature type="domain" description="Calcineurin-like phosphoesterase" evidence="3">
    <location>
        <begin position="3"/>
        <end position="206"/>
    </location>
</feature>
<keyword evidence="1" id="KW-0479">Metal-binding</keyword>
<dbReference type="InterPro" id="IPR016538">
    <property type="entry name" value="UCP008292"/>
</dbReference>
<accession>H8G5C7</accession>
<dbReference type="GO" id="GO:0046872">
    <property type="term" value="F:metal ion binding"/>
    <property type="evidence" value="ECO:0007669"/>
    <property type="project" value="UniProtKB-KW"/>
</dbReference>
<protein>
    <submittedName>
        <fullName evidence="4">Phosphoesterase, ICC</fullName>
    </submittedName>
</protein>
<dbReference type="PANTHER" id="PTHR31302">
    <property type="entry name" value="TRANSMEMBRANE PROTEIN WITH METALLOPHOSPHOESTERASE DOMAIN-RELATED"/>
    <property type="match status" value="1"/>
</dbReference>
<evidence type="ECO:0000256" key="1">
    <source>
        <dbReference type="ARBA" id="ARBA00022723"/>
    </source>
</evidence>
<gene>
    <name evidence="4" type="ORF">SacazDRAFT_00193</name>
</gene>
<dbReference type="InterPro" id="IPR029052">
    <property type="entry name" value="Metallo-depent_PP-like"/>
</dbReference>
<name>H8G5C7_9PSEU</name>
<keyword evidence="5" id="KW-1185">Reference proteome</keyword>
<dbReference type="Proteomes" id="UP000004705">
    <property type="component" value="Chromosome"/>
</dbReference>
<reference evidence="4 5" key="1">
    <citation type="journal article" date="2012" name="Stand. Genomic Sci.">
        <title>Genome sequence of the soil bacterium Saccharomonospora azurea type strain (NA-128(T)).</title>
        <authorList>
            <person name="Klenk H.P."/>
            <person name="Held B."/>
            <person name="Lucas S."/>
            <person name="Lapidus A."/>
            <person name="Copeland A."/>
            <person name="Hammon N."/>
            <person name="Pitluck S."/>
            <person name="Goodwin L.A."/>
            <person name="Han C."/>
            <person name="Tapia R."/>
            <person name="Brambilla E.M."/>
            <person name="Potter G."/>
            <person name="Land M."/>
            <person name="Ivanova N."/>
            <person name="Rohde M."/>
            <person name="Goker M."/>
            <person name="Detter J.C."/>
            <person name="Kyrpides N.C."/>
            <person name="Woyke T."/>
        </authorList>
    </citation>
    <scope>NUCLEOTIDE SEQUENCE [LARGE SCALE GENOMIC DNA]</scope>
    <source>
        <strain evidence="4 5">NA-128</strain>
    </source>
</reference>
<dbReference type="EMBL" id="CM001466">
    <property type="protein sequence ID" value="EHY87181.1"/>
    <property type="molecule type" value="Genomic_DNA"/>
</dbReference>
<dbReference type="InterPro" id="IPR004843">
    <property type="entry name" value="Calcineurin-like_PHP"/>
</dbReference>
<dbReference type="GO" id="GO:0016020">
    <property type="term" value="C:membrane"/>
    <property type="evidence" value="ECO:0007669"/>
    <property type="project" value="GOC"/>
</dbReference>
<dbReference type="GO" id="GO:0008758">
    <property type="term" value="F:UDP-2,3-diacylglucosamine hydrolase activity"/>
    <property type="evidence" value="ECO:0007669"/>
    <property type="project" value="TreeGrafter"/>
</dbReference>
<keyword evidence="2" id="KW-0378">Hydrolase</keyword>
<evidence type="ECO:0000259" key="3">
    <source>
        <dbReference type="Pfam" id="PF00149"/>
    </source>
</evidence>
<sequence length="243" mass="25401">MITLAAVGDVHLGEDAQGRLRPALEHLPSRADALLLAGDLTRHGTPDEARIVAHEFADLGIPVVAVLGNHDYHGEAVDEVTAILRGEGGIHVLEGDGVVLPVDGARLGIAGVKGFGGGFEGRCASAFGEPEMKAFVEHTVDIADSLRSALKELDADVRVALTHYSPVPDTLHGEPLEIYPFLGAYQLGEVVDEAGATLALHGHAHSGCEHGVTPGGVRVRNVAQPVIRSAYALYRIQDGGESA</sequence>
<dbReference type="AlphaFoldDB" id="H8G5C7"/>
<dbReference type="PIRSF" id="PIRSF008292">
    <property type="entry name" value="UCP008292"/>
    <property type="match status" value="1"/>
</dbReference>
<dbReference type="OrthoDB" id="9783437at2"/>
<dbReference type="RefSeq" id="WP_005437793.1">
    <property type="nucleotide sequence ID" value="NZ_CM001466.1"/>
</dbReference>
<dbReference type="Gene3D" id="3.60.21.10">
    <property type="match status" value="1"/>
</dbReference>
<proteinExistence type="predicted"/>